<organism evidence="2 3">
    <name type="scientific">Candidatus Curtissbacteria bacterium RIFCSPHIGHO2_02_FULL_42_15</name>
    <dbReference type="NCBI Taxonomy" id="1797716"/>
    <lineage>
        <taxon>Bacteria</taxon>
        <taxon>Candidatus Curtissiibacteriota</taxon>
    </lineage>
</organism>
<dbReference type="AlphaFoldDB" id="A0A1F5GG91"/>
<proteinExistence type="predicted"/>
<evidence type="ECO:0000313" key="2">
    <source>
        <dbReference type="EMBL" id="OGD90901.1"/>
    </source>
</evidence>
<dbReference type="Proteomes" id="UP000177124">
    <property type="component" value="Unassembled WGS sequence"/>
</dbReference>
<gene>
    <name evidence="2" type="ORF">A3D07_01140</name>
</gene>
<evidence type="ECO:0000259" key="1">
    <source>
        <dbReference type="SMART" id="SM01248"/>
    </source>
</evidence>
<reference evidence="2 3" key="1">
    <citation type="journal article" date="2016" name="Nat. Commun.">
        <title>Thousands of microbial genomes shed light on interconnected biogeochemical processes in an aquifer system.</title>
        <authorList>
            <person name="Anantharaman K."/>
            <person name="Brown C.T."/>
            <person name="Hug L.A."/>
            <person name="Sharon I."/>
            <person name="Castelle C.J."/>
            <person name="Probst A.J."/>
            <person name="Thomas B.C."/>
            <person name="Singh A."/>
            <person name="Wilkins M.J."/>
            <person name="Karaoz U."/>
            <person name="Brodie E.L."/>
            <person name="Williams K.H."/>
            <person name="Hubbard S.S."/>
            <person name="Banfield J.F."/>
        </authorList>
    </citation>
    <scope>NUCLEOTIDE SEQUENCE [LARGE SCALE GENOMIC DNA]</scope>
</reference>
<dbReference type="EMBL" id="MFBF01000030">
    <property type="protein sequence ID" value="OGD90901.1"/>
    <property type="molecule type" value="Genomic_DNA"/>
</dbReference>
<feature type="domain" description="KaiB" evidence="1">
    <location>
        <begin position="8"/>
        <end position="74"/>
    </location>
</feature>
<feature type="non-terminal residue" evidence="2">
    <location>
        <position position="74"/>
    </location>
</feature>
<dbReference type="STRING" id="1797716.A3D07_01140"/>
<dbReference type="Pfam" id="PF07689">
    <property type="entry name" value="KaiB"/>
    <property type="match status" value="1"/>
</dbReference>
<dbReference type="SUPFAM" id="SSF52833">
    <property type="entry name" value="Thioredoxin-like"/>
    <property type="match status" value="1"/>
</dbReference>
<name>A0A1F5GG91_9BACT</name>
<evidence type="ECO:0000313" key="3">
    <source>
        <dbReference type="Proteomes" id="UP000177124"/>
    </source>
</evidence>
<comment type="caution">
    <text evidence="2">The sequence shown here is derived from an EMBL/GenBank/DDBJ whole genome shotgun (WGS) entry which is preliminary data.</text>
</comment>
<protein>
    <recommendedName>
        <fullName evidence="1">KaiB domain-containing protein</fullName>
    </recommendedName>
</protein>
<dbReference type="Gene3D" id="3.40.30.10">
    <property type="entry name" value="Glutaredoxin"/>
    <property type="match status" value="1"/>
</dbReference>
<dbReference type="SMART" id="SM01248">
    <property type="entry name" value="KaiB"/>
    <property type="match status" value="1"/>
</dbReference>
<dbReference type="InterPro" id="IPR036249">
    <property type="entry name" value="Thioredoxin-like_sf"/>
</dbReference>
<dbReference type="InterPro" id="IPR011649">
    <property type="entry name" value="KaiB_domain"/>
</dbReference>
<accession>A0A1F5GG91</accession>
<sequence length="74" mass="8394">MAEPTKILLFTSKSSIYFQVAMDEFQKLLKALEGVQPFSYQVIDVTEQPELAEQYKVEALPTIVIGDKRFVGQP</sequence>
<dbReference type="GO" id="GO:0048511">
    <property type="term" value="P:rhythmic process"/>
    <property type="evidence" value="ECO:0007669"/>
    <property type="project" value="InterPro"/>
</dbReference>